<evidence type="ECO:0000313" key="2">
    <source>
        <dbReference type="Proteomes" id="UP000064967"/>
    </source>
</evidence>
<dbReference type="STRING" id="1391654.AKJ09_04036"/>
<evidence type="ECO:0000313" key="1">
    <source>
        <dbReference type="EMBL" id="AKU97372.1"/>
    </source>
</evidence>
<protein>
    <recommendedName>
        <fullName evidence="3">PqqC-like protein</fullName>
    </recommendedName>
</protein>
<organism evidence="1 2">
    <name type="scientific">Labilithrix luteola</name>
    <dbReference type="NCBI Taxonomy" id="1391654"/>
    <lineage>
        <taxon>Bacteria</taxon>
        <taxon>Pseudomonadati</taxon>
        <taxon>Myxococcota</taxon>
        <taxon>Polyangia</taxon>
        <taxon>Polyangiales</taxon>
        <taxon>Labilitrichaceae</taxon>
        <taxon>Labilithrix</taxon>
    </lineage>
</organism>
<dbReference type="KEGG" id="llu:AKJ09_04036"/>
<accession>A0A0K1PV20</accession>
<dbReference type="SUPFAM" id="SSF48613">
    <property type="entry name" value="Heme oxygenase-like"/>
    <property type="match status" value="1"/>
</dbReference>
<reference evidence="1 2" key="1">
    <citation type="submission" date="2015-08" db="EMBL/GenBank/DDBJ databases">
        <authorList>
            <person name="Babu N.S."/>
            <person name="Beckwith C.J."/>
            <person name="Beseler K.G."/>
            <person name="Brison A."/>
            <person name="Carone J.V."/>
            <person name="Caskin T.P."/>
            <person name="Diamond M."/>
            <person name="Durham M.E."/>
            <person name="Foxe J.M."/>
            <person name="Go M."/>
            <person name="Henderson B.A."/>
            <person name="Jones I.B."/>
            <person name="McGettigan J.A."/>
            <person name="Micheletti S.J."/>
            <person name="Nasrallah M.E."/>
            <person name="Ortiz D."/>
            <person name="Piller C.R."/>
            <person name="Privatt S.R."/>
            <person name="Schneider S.L."/>
            <person name="Sharp S."/>
            <person name="Smith T.C."/>
            <person name="Stanton J.D."/>
            <person name="Ullery H.E."/>
            <person name="Wilson R.J."/>
            <person name="Serrano M.G."/>
            <person name="Buck G."/>
            <person name="Lee V."/>
            <person name="Wang Y."/>
            <person name="Carvalho R."/>
            <person name="Voegtly L."/>
            <person name="Shi R."/>
            <person name="Duckworth R."/>
            <person name="Johnson A."/>
            <person name="Loviza R."/>
            <person name="Walstead R."/>
            <person name="Shah Z."/>
            <person name="Kiflezghi M."/>
            <person name="Wade K."/>
            <person name="Ball S.L."/>
            <person name="Bradley K.W."/>
            <person name="Asai D.J."/>
            <person name="Bowman C.A."/>
            <person name="Russell D.A."/>
            <person name="Pope W.H."/>
            <person name="Jacobs-Sera D."/>
            <person name="Hendrix R.W."/>
            <person name="Hatfull G.F."/>
        </authorList>
    </citation>
    <scope>NUCLEOTIDE SEQUENCE [LARGE SCALE GENOMIC DNA]</scope>
    <source>
        <strain evidence="1 2">DSM 27648</strain>
    </source>
</reference>
<dbReference type="Gene3D" id="1.20.910.10">
    <property type="entry name" value="Heme oxygenase-like"/>
    <property type="match status" value="1"/>
</dbReference>
<dbReference type="InterPro" id="IPR016084">
    <property type="entry name" value="Haem_Oase-like_multi-hlx"/>
</dbReference>
<sequence>MRALKKLIATHQSHLRKHELLTLLRTTNSVTTLANVARALAWWPMVFQDVLRLNTEWVRGTELERFAEYHRVEDSGHDRWYLDDLRVLGVTEPGLDELFSGGYQPIRDACYELIAEIHREQTPAQRVALLLALEPTGHVFFETISSAVERVCPSLPLRYFARFHLGVEKDHDLFTESTDAELDRLVLSDEERAQTEASVARIYRIFSDAFSYLAEKGNEQPDQMTSVIRELGGADTNAAPVRDVRAS</sequence>
<evidence type="ECO:0008006" key="3">
    <source>
        <dbReference type="Google" id="ProtNLM"/>
    </source>
</evidence>
<name>A0A0K1PV20_9BACT</name>
<dbReference type="AlphaFoldDB" id="A0A0K1PV20"/>
<gene>
    <name evidence="1" type="ORF">AKJ09_04036</name>
</gene>
<keyword evidence="2" id="KW-1185">Reference proteome</keyword>
<dbReference type="Proteomes" id="UP000064967">
    <property type="component" value="Chromosome"/>
</dbReference>
<proteinExistence type="predicted"/>
<dbReference type="EMBL" id="CP012333">
    <property type="protein sequence ID" value="AKU97372.1"/>
    <property type="molecule type" value="Genomic_DNA"/>
</dbReference>